<dbReference type="PANTHER" id="PTHR33365:SF11">
    <property type="entry name" value="TAT PATHWAY SIGNAL SEQUENCE"/>
    <property type="match status" value="1"/>
</dbReference>
<evidence type="ECO:0000256" key="2">
    <source>
        <dbReference type="ARBA" id="ARBA00023002"/>
    </source>
</evidence>
<feature type="transmembrane region" description="Helical" evidence="4">
    <location>
        <begin position="39"/>
        <end position="57"/>
    </location>
</feature>
<organism evidence="5 6">
    <name type="scientific">Sclerotinia nivalis</name>
    <dbReference type="NCBI Taxonomy" id="352851"/>
    <lineage>
        <taxon>Eukaryota</taxon>
        <taxon>Fungi</taxon>
        <taxon>Dikarya</taxon>
        <taxon>Ascomycota</taxon>
        <taxon>Pezizomycotina</taxon>
        <taxon>Leotiomycetes</taxon>
        <taxon>Helotiales</taxon>
        <taxon>Sclerotiniaceae</taxon>
        <taxon>Sclerotinia</taxon>
    </lineage>
</organism>
<comment type="caution">
    <text evidence="5">The sequence shown here is derived from an EMBL/GenBank/DDBJ whole genome shotgun (WGS) entry which is preliminary data.</text>
</comment>
<evidence type="ECO:0000256" key="1">
    <source>
        <dbReference type="ARBA" id="ARBA00004685"/>
    </source>
</evidence>
<comment type="similarity">
    <text evidence="3">Belongs to the ustYa family.</text>
</comment>
<comment type="pathway">
    <text evidence="1">Mycotoxin biosynthesis.</text>
</comment>
<keyword evidence="4" id="KW-0812">Transmembrane</keyword>
<accession>A0A9X0A983</accession>
<protein>
    <recommendedName>
        <fullName evidence="7">Oxidase ustYa</fullName>
    </recommendedName>
</protein>
<evidence type="ECO:0000313" key="5">
    <source>
        <dbReference type="EMBL" id="KAJ8058507.1"/>
    </source>
</evidence>
<dbReference type="Pfam" id="PF11807">
    <property type="entry name" value="UstYa"/>
    <property type="match status" value="1"/>
</dbReference>
<keyword evidence="6" id="KW-1185">Reference proteome</keyword>
<dbReference type="InterPro" id="IPR021765">
    <property type="entry name" value="UstYa-like"/>
</dbReference>
<dbReference type="PANTHER" id="PTHR33365">
    <property type="entry name" value="YALI0B05434P"/>
    <property type="match status" value="1"/>
</dbReference>
<keyword evidence="4" id="KW-1133">Transmembrane helix</keyword>
<dbReference type="GO" id="GO:0043386">
    <property type="term" value="P:mycotoxin biosynthetic process"/>
    <property type="evidence" value="ECO:0007669"/>
    <property type="project" value="InterPro"/>
</dbReference>
<evidence type="ECO:0000256" key="3">
    <source>
        <dbReference type="ARBA" id="ARBA00035112"/>
    </source>
</evidence>
<evidence type="ECO:0000256" key="4">
    <source>
        <dbReference type="SAM" id="Phobius"/>
    </source>
</evidence>
<gene>
    <name evidence="5" type="ORF">OCU04_012693</name>
</gene>
<name>A0A9X0A983_9HELO</name>
<proteinExistence type="inferred from homology"/>
<sequence length="229" mass="26099">MNLSIFQRSPKYSALESEERAKDERAQSRNPEVKKQRKILMISLTVFIAVLVGFFLGRISLKVQNARDLLEPAGDHVETWVYNRTFSDPPSHETESAWRSIFPKGRGFIHHQSLAPNVSGIAVFHELHCLNGIRLAYYAASTKKHEKGDAGNSSHSENSHPGHDDPAHIRHCFDYLRHALMCAADTNLEPVNWKYRGVTGWGFDRTCRNYDAVVAYAEHWRTHSETDIS</sequence>
<dbReference type="OrthoDB" id="3687641at2759"/>
<dbReference type="GO" id="GO:0016491">
    <property type="term" value="F:oxidoreductase activity"/>
    <property type="evidence" value="ECO:0007669"/>
    <property type="project" value="UniProtKB-KW"/>
</dbReference>
<evidence type="ECO:0000313" key="6">
    <source>
        <dbReference type="Proteomes" id="UP001152300"/>
    </source>
</evidence>
<reference evidence="5" key="1">
    <citation type="submission" date="2022-11" db="EMBL/GenBank/DDBJ databases">
        <title>Genome Resource of Sclerotinia nivalis Strain SnTB1, a Plant Pathogen Isolated from American Ginseng.</title>
        <authorList>
            <person name="Fan S."/>
        </authorList>
    </citation>
    <scope>NUCLEOTIDE SEQUENCE</scope>
    <source>
        <strain evidence="5">SnTB1</strain>
    </source>
</reference>
<keyword evidence="2" id="KW-0560">Oxidoreductase</keyword>
<dbReference type="AlphaFoldDB" id="A0A9X0A983"/>
<keyword evidence="4" id="KW-0472">Membrane</keyword>
<dbReference type="EMBL" id="JAPEIS010000016">
    <property type="protein sequence ID" value="KAJ8058507.1"/>
    <property type="molecule type" value="Genomic_DNA"/>
</dbReference>
<evidence type="ECO:0008006" key="7">
    <source>
        <dbReference type="Google" id="ProtNLM"/>
    </source>
</evidence>
<dbReference type="Proteomes" id="UP001152300">
    <property type="component" value="Unassembled WGS sequence"/>
</dbReference>